<dbReference type="PANTHER" id="PTHR47331">
    <property type="entry name" value="PHD-TYPE DOMAIN-CONTAINING PROTEIN"/>
    <property type="match status" value="1"/>
</dbReference>
<dbReference type="SMART" id="SM00225">
    <property type="entry name" value="BTB"/>
    <property type="match status" value="1"/>
</dbReference>
<organism evidence="4 5">
    <name type="scientific">Acropora cervicornis</name>
    <name type="common">Staghorn coral</name>
    <dbReference type="NCBI Taxonomy" id="6130"/>
    <lineage>
        <taxon>Eukaryota</taxon>
        <taxon>Metazoa</taxon>
        <taxon>Cnidaria</taxon>
        <taxon>Anthozoa</taxon>
        <taxon>Hexacorallia</taxon>
        <taxon>Scleractinia</taxon>
        <taxon>Astrocoeniina</taxon>
        <taxon>Acroporidae</taxon>
        <taxon>Acropora</taxon>
    </lineage>
</organism>
<protein>
    <submittedName>
        <fullName evidence="4">BTB/POZ domain-containing protein 6</fullName>
    </submittedName>
</protein>
<dbReference type="SUPFAM" id="SSF56672">
    <property type="entry name" value="DNA/RNA polymerases"/>
    <property type="match status" value="1"/>
</dbReference>
<keyword evidence="5" id="KW-1185">Reference proteome</keyword>
<dbReference type="GO" id="GO:0005737">
    <property type="term" value="C:cytoplasm"/>
    <property type="evidence" value="ECO:0007669"/>
    <property type="project" value="UniProtKB-SubCell"/>
</dbReference>
<dbReference type="InterPro" id="IPR043502">
    <property type="entry name" value="DNA/RNA_pol_sf"/>
</dbReference>
<dbReference type="InterPro" id="IPR021109">
    <property type="entry name" value="Peptidase_aspartic_dom_sf"/>
</dbReference>
<dbReference type="InterPro" id="IPR000210">
    <property type="entry name" value="BTB/POZ_dom"/>
</dbReference>
<dbReference type="SUPFAM" id="SSF54695">
    <property type="entry name" value="POZ domain"/>
    <property type="match status" value="1"/>
</dbReference>
<gene>
    <name evidence="4" type="ORF">P5673_021995</name>
</gene>
<dbReference type="Gene3D" id="3.30.710.10">
    <property type="entry name" value="Potassium Channel Kv1.1, Chain A"/>
    <property type="match status" value="1"/>
</dbReference>
<name>A0AAD9Q794_ACRCE</name>
<dbReference type="InterPro" id="IPR011705">
    <property type="entry name" value="BACK"/>
</dbReference>
<dbReference type="PROSITE" id="PS50097">
    <property type="entry name" value="BTB"/>
    <property type="match status" value="1"/>
</dbReference>
<dbReference type="InterPro" id="IPR043128">
    <property type="entry name" value="Rev_trsase/Diguanyl_cyclase"/>
</dbReference>
<dbReference type="Gene3D" id="3.10.10.10">
    <property type="entry name" value="HIV Type 1 Reverse Transcriptase, subunit A, domain 1"/>
    <property type="match status" value="1"/>
</dbReference>
<sequence length="1408" mass="160096">MPPKVENIATLIAKRDIAIVSLHELYEEFNMLYQVEPELIALENVYKEIAIRFRGVKKQQTTIAEKLIESGETESAEMSANKQIGDQVKSDYFKCSEKFIVYKKKCYAEKKPSSDHEKLEAMTCAVTKMADVLSSQKNTNHGLEKLSVPNWDGSRKNYATWKCEFNYWMEKYKQDKDEQLQRLRKALPKNSFWANQVRPSQTIDQAWKILDTEFGDQRKLMDGLLKEITNLKPIKSDSTSLSRYAATVRGFVNNMEQIGCEVTNAKEAPFVMSQLLSKLDAKDNIEFGREMHRIEKEENVLNLLDWLNSEASLRSRVRKDADYHDNSGEHRISRKFDNRAMNSETSDDDVCPLGCEAKHLLAACPKYQRSTIDQRWEIVKQNNRCRKCLRKHHTNVCKKPDGSTCDKCTRRHHRTLHNEQFVPANSSLNPQAAPYTNSMQGASNHSRQGTSNVPGHWAETQASTLNIQQVRNVPGQCPVQKVKIKDKDGNLVETLAMLDSGSNTSFISKNVTKKLGLSGPKVHLTMNLAGGQKKSEESELVNITVVPISEETIQKPMQVYAINKPCSSAKRVSRRIVNSYPHLEAISNELYLSGGSIGLLIGTDFPDAFVDIHIIPGGPGEPIAKRNCFGWYVMGQFSGQGDESFAIRTVDVGTVSALEDMTKLLVQDTLGVKPTVFCTCKDNELKENKFIKSIADSTEIVDGRIQVRMPWSEDGPPKESNYDVAYQRMLSSEKTFKRKNCIEDVQVEIQKLLEQEFIVETKQVDHNVPEWYLPMQAVLTPDRSTKLRLVYDASAKGQNGKSLNDHLEKGPNYINSLPNVLIAWRFDQVAYSGDMRKMFNQVRIHPDDQVFHRFLWRTNESEQPRVYQWVRLNFGDKPALDIAAAAINTLGKASEAQHSEGAKELCTHVYVDDIGGSRENEARCKKVTSEIDAILSTGQFQVKAWHSNNKNVNHAILNYCICKMFGEQPDKSGVDKTCPDEWQTTKLTIKDRCSFLFNNELLSDIRFTVPVPGESESKKSKHEIFAHKFLLSISSPVFYTMFYGAMAETRETVELPDCNYEALVEFLQYIYCDELTLSESNVSEVLYLSKKYMMPPLADKCWQFLVSNMYPSNVFSVLSVAEFHEEEKVLNLCWKMIDGQTEAVLQQPIERPQLEAMVARDTLKIEEVKLFTAVDEWATRECEKSGLTPDGKTKRTVLGEQIIKAIRFPVMQQYNFSPVVTSSGILSDEEVGLLQKYFGKTLDGPVGFPEHPRSSHPLVRRQRFRYCGGSWAYQRGQKDTLVFEVDGHIELYGLRLFGKLNRNYSVILELFNEKSGEKVLSQTGNFTSVPLRTYEGSEYDGFEFLFDQPVNIDTLIKYRVEALISGPSSAKAKGCYRNTDWFTFSAGMLLLWFSRGHVVLTLHSGLTE</sequence>
<dbReference type="InterPro" id="IPR012983">
    <property type="entry name" value="PHR"/>
</dbReference>
<keyword evidence="2" id="KW-0963">Cytoplasm</keyword>
<dbReference type="SMART" id="SM00875">
    <property type="entry name" value="BACK"/>
    <property type="match status" value="1"/>
</dbReference>
<evidence type="ECO:0000313" key="5">
    <source>
        <dbReference type="Proteomes" id="UP001249851"/>
    </source>
</evidence>
<accession>A0AAD9Q794</accession>
<evidence type="ECO:0000259" key="3">
    <source>
        <dbReference type="PROSITE" id="PS50097"/>
    </source>
</evidence>
<dbReference type="PANTHER" id="PTHR47331:SF5">
    <property type="entry name" value="RIBONUCLEASE H"/>
    <property type="match status" value="1"/>
</dbReference>
<dbReference type="Gene3D" id="2.40.70.10">
    <property type="entry name" value="Acid Proteases"/>
    <property type="match status" value="1"/>
</dbReference>
<reference evidence="4" key="1">
    <citation type="journal article" date="2023" name="G3 (Bethesda)">
        <title>Whole genome assembly and annotation of the endangered Caribbean coral Acropora cervicornis.</title>
        <authorList>
            <person name="Selwyn J.D."/>
            <person name="Vollmer S.V."/>
        </authorList>
    </citation>
    <scope>NUCLEOTIDE SEQUENCE</scope>
    <source>
        <strain evidence="4">K2</strain>
    </source>
</reference>
<dbReference type="Pfam" id="PF08005">
    <property type="entry name" value="PHR"/>
    <property type="match status" value="1"/>
</dbReference>
<evidence type="ECO:0000256" key="2">
    <source>
        <dbReference type="ARBA" id="ARBA00022490"/>
    </source>
</evidence>
<dbReference type="Gene3D" id="3.30.70.270">
    <property type="match status" value="1"/>
</dbReference>
<dbReference type="Pfam" id="PF00651">
    <property type="entry name" value="BTB"/>
    <property type="match status" value="1"/>
</dbReference>
<dbReference type="InterPro" id="IPR038648">
    <property type="entry name" value="PHR_sf"/>
</dbReference>
<comment type="subcellular location">
    <subcellularLocation>
        <location evidence="1">Cytoplasm</location>
    </subcellularLocation>
</comment>
<dbReference type="EMBL" id="JARQWQ010000058">
    <property type="protein sequence ID" value="KAK2556005.1"/>
    <property type="molecule type" value="Genomic_DNA"/>
</dbReference>
<evidence type="ECO:0000313" key="4">
    <source>
        <dbReference type="EMBL" id="KAK2556005.1"/>
    </source>
</evidence>
<comment type="caution">
    <text evidence="4">The sequence shown here is derived from an EMBL/GenBank/DDBJ whole genome shotgun (WGS) entry which is preliminary data.</text>
</comment>
<dbReference type="Proteomes" id="UP001249851">
    <property type="component" value="Unassembled WGS sequence"/>
</dbReference>
<feature type="domain" description="BTB" evidence="3">
    <location>
        <begin position="1003"/>
        <end position="1079"/>
    </location>
</feature>
<dbReference type="InterPro" id="IPR011333">
    <property type="entry name" value="SKP1/BTB/POZ_sf"/>
</dbReference>
<dbReference type="Gene3D" id="2.60.120.820">
    <property type="entry name" value="PHR domain"/>
    <property type="match status" value="1"/>
</dbReference>
<proteinExistence type="predicted"/>
<evidence type="ECO:0000256" key="1">
    <source>
        <dbReference type="ARBA" id="ARBA00004496"/>
    </source>
</evidence>
<reference evidence="4" key="2">
    <citation type="journal article" date="2023" name="Science">
        <title>Genomic signatures of disease resistance in endangered staghorn corals.</title>
        <authorList>
            <person name="Vollmer S.V."/>
            <person name="Selwyn J.D."/>
            <person name="Despard B.A."/>
            <person name="Roesel C.L."/>
        </authorList>
    </citation>
    <scope>NUCLEOTIDE SEQUENCE</scope>
    <source>
        <strain evidence="4">K2</strain>
    </source>
</reference>